<keyword evidence="1" id="KW-0472">Membrane</keyword>
<name>A0R879_PELPD</name>
<evidence type="ECO:0000256" key="1">
    <source>
        <dbReference type="SAM" id="Phobius"/>
    </source>
</evidence>
<organism evidence="2 3">
    <name type="scientific">Pelobacter propionicus (strain DSM 2379 / NBRC 103807 / OttBd1)</name>
    <dbReference type="NCBI Taxonomy" id="338966"/>
    <lineage>
        <taxon>Bacteria</taxon>
        <taxon>Pseudomonadati</taxon>
        <taxon>Thermodesulfobacteriota</taxon>
        <taxon>Desulfuromonadia</taxon>
        <taxon>Desulfuromonadales</taxon>
        <taxon>Desulfuromonadaceae</taxon>
        <taxon>Pelobacter</taxon>
    </lineage>
</organism>
<evidence type="ECO:0000313" key="3">
    <source>
        <dbReference type="Proteomes" id="UP000006732"/>
    </source>
</evidence>
<dbReference type="HOGENOM" id="CLU_2586603_0_0_7"/>
<dbReference type="KEGG" id="ppd:Ppro_3858"/>
<keyword evidence="1" id="KW-1133">Transmembrane helix</keyword>
<evidence type="ECO:0000313" key="2">
    <source>
        <dbReference type="EMBL" id="ABL01446.1"/>
    </source>
</evidence>
<gene>
    <name evidence="2" type="ordered locus">Ppro_3858</name>
</gene>
<keyword evidence="1" id="KW-0812">Transmembrane</keyword>
<keyword evidence="3" id="KW-1185">Reference proteome</keyword>
<geneLocation type="plasmid" evidence="2 3">
    <name>pPRO2</name>
</geneLocation>
<dbReference type="Proteomes" id="UP000006732">
    <property type="component" value="Plasmid pPRO2"/>
</dbReference>
<proteinExistence type="predicted"/>
<protein>
    <submittedName>
        <fullName evidence="2">Uncharacterized protein</fullName>
    </submittedName>
</protein>
<dbReference type="AlphaFoldDB" id="A0R879"/>
<keyword evidence="2" id="KW-0614">Plasmid</keyword>
<dbReference type="EMBL" id="CP000484">
    <property type="protein sequence ID" value="ABL01446.1"/>
    <property type="molecule type" value="Genomic_DNA"/>
</dbReference>
<accession>A0R879</accession>
<sequence length="80" mass="9107">MARFIGHVPAHLSPVFSTWFWFLRFYIYLFKIFLGSKISIHINTLTMCNVPFSGLNVPFSGCYFGSNVPFSGCFPQVNSC</sequence>
<feature type="transmembrane region" description="Helical" evidence="1">
    <location>
        <begin position="12"/>
        <end position="30"/>
    </location>
</feature>
<reference evidence="2 3" key="1">
    <citation type="submission" date="2006-10" db="EMBL/GenBank/DDBJ databases">
        <title>Complete sequence of plasmid pPRO2 of Pelobacter propionicus DSM 2379.</title>
        <authorList>
            <consortium name="US DOE Joint Genome Institute"/>
            <person name="Copeland A."/>
            <person name="Lucas S."/>
            <person name="Lapidus A."/>
            <person name="Barry K."/>
            <person name="Detter J.C."/>
            <person name="Glavina del Rio T."/>
            <person name="Hammon N."/>
            <person name="Israni S."/>
            <person name="Dalin E."/>
            <person name="Tice H."/>
            <person name="Pitluck S."/>
            <person name="Saunders E."/>
            <person name="Brettin T."/>
            <person name="Bruce D."/>
            <person name="Han C."/>
            <person name="Tapia R."/>
            <person name="Schmutz J."/>
            <person name="Larimer F."/>
            <person name="Land M."/>
            <person name="Hauser L."/>
            <person name="Kyrpides N."/>
            <person name="Kim E."/>
            <person name="Lovley D."/>
            <person name="Richardson P."/>
        </authorList>
    </citation>
    <scope>NUCLEOTIDE SEQUENCE [LARGE SCALE GENOMIC DNA]</scope>
    <source>
        <strain evidence="3">DSM 2379 / NBRC 103807 / OttBd1</strain>
        <plasmid evidence="3">Plasmid pPRO2</plasmid>
    </source>
</reference>